<proteinExistence type="inferred from homology"/>
<dbReference type="GO" id="GO:0019236">
    <property type="term" value="P:response to pheromone"/>
    <property type="evidence" value="ECO:0007669"/>
    <property type="project" value="UniProtKB-KW"/>
</dbReference>
<dbReference type="SUPFAM" id="SSF81321">
    <property type="entry name" value="Family A G protein-coupled receptor-like"/>
    <property type="match status" value="1"/>
</dbReference>
<dbReference type="PANTHER" id="PTHR24062">
    <property type="entry name" value="VOMERONASAL TYPE-1 RECEPTOR"/>
    <property type="match status" value="1"/>
</dbReference>
<keyword evidence="8 11" id="KW-0472">Membrane</keyword>
<comment type="subcellular location">
    <subcellularLocation>
        <location evidence="1 11">Cell membrane</location>
        <topology evidence="1 11">Multi-pass membrane protein</topology>
    </subcellularLocation>
</comment>
<evidence type="ECO:0000256" key="8">
    <source>
        <dbReference type="ARBA" id="ARBA00023136"/>
    </source>
</evidence>
<keyword evidence="3 11" id="KW-1003">Cell membrane</keyword>
<reference evidence="12" key="2">
    <citation type="submission" date="2025-08" db="UniProtKB">
        <authorList>
            <consortium name="Ensembl"/>
        </authorList>
    </citation>
    <scope>IDENTIFICATION</scope>
</reference>
<keyword evidence="7 11" id="KW-0297">G-protein coupled receptor</keyword>
<feature type="transmembrane region" description="Helical" evidence="11">
    <location>
        <begin position="71"/>
        <end position="94"/>
    </location>
</feature>
<keyword evidence="13" id="KW-1185">Reference proteome</keyword>
<dbReference type="GO" id="GO:0016503">
    <property type="term" value="F:pheromone receptor activity"/>
    <property type="evidence" value="ECO:0007669"/>
    <property type="project" value="InterPro"/>
</dbReference>
<dbReference type="Ensembl" id="ENSSSUT00005019175.1">
    <property type="protein sequence ID" value="ENSSSUP00005016819.1"/>
    <property type="gene ID" value="ENSSSUG00005010859.1"/>
</dbReference>
<evidence type="ECO:0000256" key="5">
    <source>
        <dbReference type="ARBA" id="ARBA00022692"/>
    </source>
</evidence>
<keyword evidence="10 11" id="KW-0807">Transducer</keyword>
<evidence type="ECO:0000313" key="13">
    <source>
        <dbReference type="Proteomes" id="UP000472268"/>
    </source>
</evidence>
<evidence type="ECO:0000256" key="3">
    <source>
        <dbReference type="ARBA" id="ARBA00022475"/>
    </source>
</evidence>
<evidence type="ECO:0000256" key="7">
    <source>
        <dbReference type="ARBA" id="ARBA00023040"/>
    </source>
</evidence>
<name>A0A673U694_SURSU</name>
<organism evidence="12 13">
    <name type="scientific">Suricata suricatta</name>
    <name type="common">Meerkat</name>
    <dbReference type="NCBI Taxonomy" id="37032"/>
    <lineage>
        <taxon>Eukaryota</taxon>
        <taxon>Metazoa</taxon>
        <taxon>Chordata</taxon>
        <taxon>Craniata</taxon>
        <taxon>Vertebrata</taxon>
        <taxon>Euteleostomi</taxon>
        <taxon>Mammalia</taxon>
        <taxon>Eutheria</taxon>
        <taxon>Laurasiatheria</taxon>
        <taxon>Carnivora</taxon>
        <taxon>Feliformia</taxon>
        <taxon>Herpestidae</taxon>
        <taxon>Suricata</taxon>
    </lineage>
</organism>
<evidence type="ECO:0000256" key="6">
    <source>
        <dbReference type="ARBA" id="ARBA00022989"/>
    </source>
</evidence>
<sequence>MEHFILTDFLSFAIKYTILMTFPDVVFMGVMIGASVYMVLLLHRHHRRVRHIHTLKNAHGFSPEGRATHTILLLTSTFIFFYFTNSVLTTYGILFKSHVWLWHTTTFLAACYPTLSPLVLLRRYPQAPRFCS</sequence>
<keyword evidence="9 11" id="KW-0675">Receptor</keyword>
<dbReference type="InterPro" id="IPR004072">
    <property type="entry name" value="Vmron_rcpt_1"/>
</dbReference>
<evidence type="ECO:0000256" key="1">
    <source>
        <dbReference type="ARBA" id="ARBA00004651"/>
    </source>
</evidence>
<evidence type="ECO:0000256" key="4">
    <source>
        <dbReference type="ARBA" id="ARBA00022507"/>
    </source>
</evidence>
<evidence type="ECO:0000256" key="9">
    <source>
        <dbReference type="ARBA" id="ARBA00023170"/>
    </source>
</evidence>
<dbReference type="Proteomes" id="UP000472268">
    <property type="component" value="Chromosome 16"/>
</dbReference>
<evidence type="ECO:0000256" key="2">
    <source>
        <dbReference type="ARBA" id="ARBA00010663"/>
    </source>
</evidence>
<feature type="transmembrane region" description="Helical" evidence="11">
    <location>
        <begin position="100"/>
        <end position="121"/>
    </location>
</feature>
<dbReference type="OMA" id="HICIFHL"/>
<keyword evidence="4 11" id="KW-0589">Pheromone response</keyword>
<evidence type="ECO:0000256" key="10">
    <source>
        <dbReference type="ARBA" id="ARBA00023224"/>
    </source>
</evidence>
<protein>
    <recommendedName>
        <fullName evidence="11">Vomeronasal type-1 receptor</fullName>
    </recommendedName>
</protein>
<keyword evidence="6 11" id="KW-1133">Transmembrane helix</keyword>
<keyword evidence="5 11" id="KW-0812">Transmembrane</keyword>
<dbReference type="GO" id="GO:0005886">
    <property type="term" value="C:plasma membrane"/>
    <property type="evidence" value="ECO:0007669"/>
    <property type="project" value="UniProtKB-SubCell"/>
</dbReference>
<comment type="similarity">
    <text evidence="2 11">Belongs to the G-protein coupled receptor 1 family.</text>
</comment>
<reference evidence="12" key="3">
    <citation type="submission" date="2025-09" db="UniProtKB">
        <authorList>
            <consortium name="Ensembl"/>
        </authorList>
    </citation>
    <scope>IDENTIFICATION</scope>
</reference>
<evidence type="ECO:0000313" key="12">
    <source>
        <dbReference type="Ensembl" id="ENSSSUP00005016819.1"/>
    </source>
</evidence>
<accession>A0A673U694</accession>
<dbReference type="AlphaFoldDB" id="A0A673U694"/>
<evidence type="ECO:0000256" key="11">
    <source>
        <dbReference type="RuleBase" id="RU364061"/>
    </source>
</evidence>
<comment type="caution">
    <text evidence="11">Lacks conserved residue(s) required for the propagation of feature annotation.</text>
</comment>
<reference evidence="12 13" key="1">
    <citation type="submission" date="2019-05" db="EMBL/GenBank/DDBJ databases">
        <title>A Chromosome-scale Meerkat (S. suricatta) Genome Assembly.</title>
        <authorList>
            <person name="Dudchenko O."/>
            <person name="Lieberman Aiden E."/>
            <person name="Tung J."/>
            <person name="Barreiro L.B."/>
            <person name="Clutton-Brock T.H."/>
        </authorList>
    </citation>
    <scope>NUCLEOTIDE SEQUENCE [LARGE SCALE GENOMIC DNA]</scope>
</reference>
<dbReference type="Gene3D" id="1.20.1070.10">
    <property type="entry name" value="Rhodopsin 7-helix transmembrane proteins"/>
    <property type="match status" value="1"/>
</dbReference>
<dbReference type="Pfam" id="PF03402">
    <property type="entry name" value="V1R"/>
    <property type="match status" value="1"/>
</dbReference>
<feature type="transmembrane region" description="Helical" evidence="11">
    <location>
        <begin position="20"/>
        <end position="42"/>
    </location>
</feature>